<feature type="region of interest" description="Disordered" evidence="1">
    <location>
        <begin position="440"/>
        <end position="471"/>
    </location>
</feature>
<evidence type="ECO:0000313" key="2">
    <source>
        <dbReference type="EMBL" id="MBL0719429.1"/>
    </source>
</evidence>
<dbReference type="Pfam" id="PF05159">
    <property type="entry name" value="Capsule_synth"/>
    <property type="match status" value="1"/>
</dbReference>
<accession>A0A9X0XCV5</accession>
<dbReference type="GO" id="GO:0015774">
    <property type="term" value="P:polysaccharide transport"/>
    <property type="evidence" value="ECO:0007669"/>
    <property type="project" value="InterPro"/>
</dbReference>
<gene>
    <name evidence="2" type="ORF">JI742_05940</name>
</gene>
<evidence type="ECO:0000256" key="1">
    <source>
        <dbReference type="SAM" id="MobiDB-lite"/>
    </source>
</evidence>
<dbReference type="InterPro" id="IPR007833">
    <property type="entry name" value="Capsule_polysaccharide_synth"/>
</dbReference>
<dbReference type="AlphaFoldDB" id="A0A9X0XCV5"/>
<dbReference type="EMBL" id="JAERRA010000001">
    <property type="protein sequence ID" value="MBL0719429.1"/>
    <property type="molecule type" value="Genomic_DNA"/>
</dbReference>
<reference evidence="2 3" key="1">
    <citation type="submission" date="2021-01" db="EMBL/GenBank/DDBJ databases">
        <title>Piscinibacter sp. Jin2 Genome sequencing and assembly.</title>
        <authorList>
            <person name="Kim I."/>
        </authorList>
    </citation>
    <scope>NUCLEOTIDE SEQUENCE [LARGE SCALE GENOMIC DNA]</scope>
    <source>
        <strain evidence="2 3">Jin2</strain>
    </source>
</reference>
<dbReference type="SUPFAM" id="SSF53756">
    <property type="entry name" value="UDP-Glycosyltransferase/glycogen phosphorylase"/>
    <property type="match status" value="1"/>
</dbReference>
<evidence type="ECO:0000313" key="3">
    <source>
        <dbReference type="Proteomes" id="UP000643207"/>
    </source>
</evidence>
<sequence>MTAAEPRLRPLSSAEAPGRVAPLREAGFRSGPGPDRSPVVPRSMFSLMRHRRVLLLQGPMGRFFDKLACSLGAHGIEVLKVHFNGGDRMFYRQPGALDFTGTAEVWPLWLERLLHTRGIEAIVVFGQMRPLHQAARRVAQTRGCAFYVFEEGYLRPDFVTLELDGVNAYSSLPRDPAAYARLPESRLGIQPLPTGQTFAGVAATAMAYSLACMISKLRFWHFRPHRSLHPLSEGLRWVRSGLRKQRYAWRERGAQARLCSPAHTGRWFLVPLQVHNDSQVRFHSAYESIEDFIQELMQSFAAHAPAGVDLVLKQHPLDRPYKDYGPLIERLARWLGIDGRVHYLHDQHMPTLLRHARGVVTINSTAGLQALYHGTPVITLGDCFYNIPGLTHGGTLQQFWHQPQPVDSLLYSRFRAAMTEQTQLNASFYARSPGLDRVRRMARPPEAASPPRAEGGRPMPAVVRPLSSGPG</sequence>
<feature type="compositionally biased region" description="Low complexity" evidence="1">
    <location>
        <begin position="444"/>
        <end position="453"/>
    </location>
</feature>
<name>A0A9X0XCV5_9BURK</name>
<dbReference type="GO" id="GO:0000271">
    <property type="term" value="P:polysaccharide biosynthetic process"/>
    <property type="evidence" value="ECO:0007669"/>
    <property type="project" value="InterPro"/>
</dbReference>
<protein>
    <submittedName>
        <fullName evidence="2">Capsular biosynthesis protein</fullName>
    </submittedName>
</protein>
<dbReference type="Proteomes" id="UP000643207">
    <property type="component" value="Unassembled WGS sequence"/>
</dbReference>
<keyword evidence="3" id="KW-1185">Reference proteome</keyword>
<organism evidence="2 3">
    <name type="scientific">Aquariibacter lacus</name>
    <dbReference type="NCBI Taxonomy" id="2801332"/>
    <lineage>
        <taxon>Bacteria</taxon>
        <taxon>Pseudomonadati</taxon>
        <taxon>Pseudomonadota</taxon>
        <taxon>Betaproteobacteria</taxon>
        <taxon>Burkholderiales</taxon>
        <taxon>Sphaerotilaceae</taxon>
        <taxon>Aquariibacter</taxon>
    </lineage>
</organism>
<dbReference type="CDD" id="cd16441">
    <property type="entry name" value="beta_Kdo_transferase_KpsS"/>
    <property type="match status" value="1"/>
</dbReference>
<proteinExistence type="predicted"/>
<dbReference type="RefSeq" id="WP_201824722.1">
    <property type="nucleotide sequence ID" value="NZ_JAERRA010000001.1"/>
</dbReference>
<feature type="region of interest" description="Disordered" evidence="1">
    <location>
        <begin position="1"/>
        <end position="40"/>
    </location>
</feature>
<comment type="caution">
    <text evidence="2">The sequence shown here is derived from an EMBL/GenBank/DDBJ whole genome shotgun (WGS) entry which is preliminary data.</text>
</comment>